<reference evidence="7 8" key="2">
    <citation type="journal article" date="2012" name="Stand. Genomic Sci.">
        <title>Complete genome sequence of the aquatic bacterium Runella slithyformis type strain (LSU 4(T)).</title>
        <authorList>
            <person name="Copeland A."/>
            <person name="Zhang X."/>
            <person name="Misra M."/>
            <person name="Lapidus A."/>
            <person name="Nolan M."/>
            <person name="Lucas S."/>
            <person name="Deshpande S."/>
            <person name="Cheng J.F."/>
            <person name="Tapia R."/>
            <person name="Goodwin L.A."/>
            <person name="Pitluck S."/>
            <person name="Liolios K."/>
            <person name="Pagani I."/>
            <person name="Ivanova N."/>
            <person name="Mikhailova N."/>
            <person name="Pati A."/>
            <person name="Chen A."/>
            <person name="Palaniappan K."/>
            <person name="Land M."/>
            <person name="Hauser L."/>
            <person name="Pan C."/>
            <person name="Jeffries C.D."/>
            <person name="Detter J.C."/>
            <person name="Brambilla E.M."/>
            <person name="Rohde M."/>
            <person name="Djao O.D."/>
            <person name="Goker M."/>
            <person name="Sikorski J."/>
            <person name="Tindall B.J."/>
            <person name="Woyke T."/>
            <person name="Bristow J."/>
            <person name="Eisen J.A."/>
            <person name="Markowitz V."/>
            <person name="Hugenholtz P."/>
            <person name="Kyrpides N.C."/>
            <person name="Klenk H.P."/>
            <person name="Mavromatis K."/>
        </authorList>
    </citation>
    <scope>NUCLEOTIDE SEQUENCE [LARGE SCALE GENOMIC DNA]</scope>
    <source>
        <strain evidence="8">ATCC 29530 / DSM 19594 / LMG 11500 / NCIMB 11436 / LSU 4</strain>
    </source>
</reference>
<dbReference type="Proteomes" id="UP000000493">
    <property type="component" value="Chromosome"/>
</dbReference>
<evidence type="ECO:0000256" key="2">
    <source>
        <dbReference type="ARBA" id="ARBA00023125"/>
    </source>
</evidence>
<reference evidence="8" key="1">
    <citation type="submission" date="2011-06" db="EMBL/GenBank/DDBJ databases">
        <title>The complete genome of chromosome of Runella slithyformis DSM 19594.</title>
        <authorList>
            <consortium name="US DOE Joint Genome Institute (JGI-PGF)"/>
            <person name="Lucas S."/>
            <person name="Han J."/>
            <person name="Lapidus A."/>
            <person name="Bruce D."/>
            <person name="Goodwin L."/>
            <person name="Pitluck S."/>
            <person name="Peters L."/>
            <person name="Kyrpides N."/>
            <person name="Mavromatis K."/>
            <person name="Ivanova N."/>
            <person name="Ovchinnikova G."/>
            <person name="Zhang X."/>
            <person name="Misra M."/>
            <person name="Detter J.C."/>
            <person name="Tapia R."/>
            <person name="Han C."/>
            <person name="Land M."/>
            <person name="Hauser L."/>
            <person name="Markowitz V."/>
            <person name="Cheng J.-F."/>
            <person name="Hugenholtz P."/>
            <person name="Woyke T."/>
            <person name="Wu D."/>
            <person name="Tindall B."/>
            <person name="Faehrich R."/>
            <person name="Brambilla E."/>
            <person name="Klenk H.-P."/>
            <person name="Eisen J.A."/>
        </authorList>
    </citation>
    <scope>NUCLEOTIDE SEQUENCE [LARGE SCALE GENOMIC DNA]</scope>
    <source>
        <strain evidence="8">ATCC 29530 / DSM 19594 / LMG 11500 / NCIMB 11436 / LSU 4</strain>
    </source>
</reference>
<evidence type="ECO:0000313" key="7">
    <source>
        <dbReference type="EMBL" id="AEI49347.1"/>
    </source>
</evidence>
<evidence type="ECO:0000256" key="4">
    <source>
        <dbReference type="PROSITE-ProRule" id="PRU00335"/>
    </source>
</evidence>
<feature type="domain" description="HTH tetR-type" evidence="6">
    <location>
        <begin position="32"/>
        <end position="92"/>
    </location>
</feature>
<dbReference type="Pfam" id="PF13305">
    <property type="entry name" value="TetR_C_33"/>
    <property type="match status" value="1"/>
</dbReference>
<evidence type="ECO:0000256" key="3">
    <source>
        <dbReference type="ARBA" id="ARBA00023163"/>
    </source>
</evidence>
<dbReference type="InterPro" id="IPR050624">
    <property type="entry name" value="HTH-type_Tx_Regulator"/>
</dbReference>
<protein>
    <submittedName>
        <fullName evidence="7">Transcriptional regulator, TetR family</fullName>
    </submittedName>
</protein>
<keyword evidence="3" id="KW-0804">Transcription</keyword>
<dbReference type="InterPro" id="IPR009057">
    <property type="entry name" value="Homeodomain-like_sf"/>
</dbReference>
<evidence type="ECO:0000256" key="1">
    <source>
        <dbReference type="ARBA" id="ARBA00023015"/>
    </source>
</evidence>
<dbReference type="GO" id="GO:0003677">
    <property type="term" value="F:DNA binding"/>
    <property type="evidence" value="ECO:0007669"/>
    <property type="project" value="UniProtKB-UniRule"/>
</dbReference>
<evidence type="ECO:0000259" key="6">
    <source>
        <dbReference type="PROSITE" id="PS50977"/>
    </source>
</evidence>
<dbReference type="SUPFAM" id="SSF48498">
    <property type="entry name" value="Tetracyclin repressor-like, C-terminal domain"/>
    <property type="match status" value="1"/>
</dbReference>
<dbReference type="SUPFAM" id="SSF46689">
    <property type="entry name" value="Homeodomain-like"/>
    <property type="match status" value="1"/>
</dbReference>
<dbReference type="Pfam" id="PF00440">
    <property type="entry name" value="TetR_N"/>
    <property type="match status" value="1"/>
</dbReference>
<proteinExistence type="predicted"/>
<sequence length="225" mass="26747">MNSVHYICIVYKNNRFTKQIMGIQERKEREKEDMRRLISEAARKLFLEQGYEKTSIRNIADAIEYSPGTIYLYYKDKNELLFSLHEEAFLKMMQELIKVSGISDPFERLVEMGHQYIKYAIENPELYDLMFIMQAPMETLACRDEIWEDGLKSFGLLKLVIEDCVKAGYFKETNIEIMAMTVWAYMHGLVTIYLKNRMSMFQDNQQLDRIQDSFKLFIKMLKTSL</sequence>
<accession>A0A7U3ZLD5</accession>
<dbReference type="PANTHER" id="PTHR43479">
    <property type="entry name" value="ACREF/ENVCD OPERON REPRESSOR-RELATED"/>
    <property type="match status" value="1"/>
</dbReference>
<organism evidence="7 8">
    <name type="scientific">Runella slithyformis (strain ATCC 29530 / DSM 19594 / LMG 11500 / NCIMB 11436 / LSU 4)</name>
    <dbReference type="NCBI Taxonomy" id="761193"/>
    <lineage>
        <taxon>Bacteria</taxon>
        <taxon>Pseudomonadati</taxon>
        <taxon>Bacteroidota</taxon>
        <taxon>Cytophagia</taxon>
        <taxon>Cytophagales</taxon>
        <taxon>Spirosomataceae</taxon>
        <taxon>Runella</taxon>
    </lineage>
</organism>
<dbReference type="KEGG" id="rsi:Runsl_2959"/>
<dbReference type="PROSITE" id="PS50977">
    <property type="entry name" value="HTH_TETR_2"/>
    <property type="match status" value="1"/>
</dbReference>
<dbReference type="InterPro" id="IPR025996">
    <property type="entry name" value="MT1864/Rv1816-like_C"/>
</dbReference>
<dbReference type="PRINTS" id="PR00455">
    <property type="entry name" value="HTHTETR"/>
</dbReference>
<evidence type="ECO:0000313" key="8">
    <source>
        <dbReference type="Proteomes" id="UP000000493"/>
    </source>
</evidence>
<name>A0A7U3ZLD5_RUNSL</name>
<dbReference type="PANTHER" id="PTHR43479:SF11">
    <property type="entry name" value="ACREF_ENVCD OPERON REPRESSOR-RELATED"/>
    <property type="match status" value="1"/>
</dbReference>
<keyword evidence="1" id="KW-0805">Transcription regulation</keyword>
<keyword evidence="5" id="KW-0175">Coiled coil</keyword>
<dbReference type="AlphaFoldDB" id="A0A7U3ZLD5"/>
<feature type="coiled-coil region" evidence="5">
    <location>
        <begin position="13"/>
        <end position="44"/>
    </location>
</feature>
<gene>
    <name evidence="7" type="ordered locus">Runsl_2959</name>
</gene>
<dbReference type="Gene3D" id="1.10.357.10">
    <property type="entry name" value="Tetracycline Repressor, domain 2"/>
    <property type="match status" value="1"/>
</dbReference>
<feature type="DNA-binding region" description="H-T-H motif" evidence="4">
    <location>
        <begin position="55"/>
        <end position="74"/>
    </location>
</feature>
<keyword evidence="8" id="KW-1185">Reference proteome</keyword>
<dbReference type="EMBL" id="CP002859">
    <property type="protein sequence ID" value="AEI49347.1"/>
    <property type="molecule type" value="Genomic_DNA"/>
</dbReference>
<keyword evidence="2 4" id="KW-0238">DNA-binding</keyword>
<evidence type="ECO:0000256" key="5">
    <source>
        <dbReference type="SAM" id="Coils"/>
    </source>
</evidence>
<dbReference type="InterPro" id="IPR036271">
    <property type="entry name" value="Tet_transcr_reg_TetR-rel_C_sf"/>
</dbReference>
<dbReference type="RefSeq" id="WP_013928656.1">
    <property type="nucleotide sequence ID" value="NC_015703.1"/>
</dbReference>
<dbReference type="InterPro" id="IPR001647">
    <property type="entry name" value="HTH_TetR"/>
</dbReference>